<reference evidence="14 15" key="1">
    <citation type="submission" date="2024-01" db="EMBL/GenBank/DDBJ databases">
        <title>Description of Olsenella sp. nov., isolated from pig feces.</title>
        <authorList>
            <person name="Chang Y.-H."/>
        </authorList>
    </citation>
    <scope>NUCLEOTIDE SEQUENCE [LARGE SCALE GENOMIC DNA]</scope>
    <source>
        <strain evidence="14 15">YH-ols2223</strain>
    </source>
</reference>
<evidence type="ECO:0000256" key="9">
    <source>
        <dbReference type="ARBA" id="ARBA00035207"/>
    </source>
</evidence>
<dbReference type="InterPro" id="IPR047867">
    <property type="entry name" value="Ribosomal_uL22_bac/org-type"/>
</dbReference>
<evidence type="ECO:0000313" key="15">
    <source>
        <dbReference type="Proteomes" id="UP001332931"/>
    </source>
</evidence>
<evidence type="ECO:0000256" key="10">
    <source>
        <dbReference type="HAMAP-Rule" id="MF_01331"/>
    </source>
</evidence>
<comment type="similarity">
    <text evidence="2 10 11">Belongs to the universal ribosomal protein uL22 family.</text>
</comment>
<dbReference type="EMBL" id="JAZGJQ010000008">
    <property type="protein sequence ID" value="MEE6147801.1"/>
    <property type="molecule type" value="Genomic_DNA"/>
</dbReference>
<dbReference type="SUPFAM" id="SSF54843">
    <property type="entry name" value="Ribosomal protein L22"/>
    <property type="match status" value="1"/>
</dbReference>
<evidence type="ECO:0000313" key="14">
    <source>
        <dbReference type="EMBL" id="MEE6147801.1"/>
    </source>
</evidence>
<dbReference type="InterPro" id="IPR001063">
    <property type="entry name" value="Ribosomal_uL22"/>
</dbReference>
<evidence type="ECO:0000256" key="12">
    <source>
        <dbReference type="RuleBase" id="RU004006"/>
    </source>
</evidence>
<dbReference type="Proteomes" id="UP001332931">
    <property type="component" value="Unassembled WGS sequence"/>
</dbReference>
<dbReference type="PROSITE" id="PS00464">
    <property type="entry name" value="RIBOSOMAL_L22"/>
    <property type="match status" value="1"/>
</dbReference>
<comment type="subunit">
    <text evidence="3 10 12">Part of the 50S ribosomal subunit.</text>
</comment>
<keyword evidence="6 10" id="KW-0689">Ribosomal protein</keyword>
<evidence type="ECO:0000256" key="11">
    <source>
        <dbReference type="RuleBase" id="RU004005"/>
    </source>
</evidence>
<evidence type="ECO:0000256" key="13">
    <source>
        <dbReference type="RuleBase" id="RU004008"/>
    </source>
</evidence>
<sequence length="122" mass="13320">MANNTETGAVEVRAVAKFVRVAPRKARLVVDQIRNKSCDKALEILQFSEVAAAEPVAKCLRSAMANAENNNGLRRDTLYVKAAYVDEGPTLKRFRPRAKGSASRINKRTSHITVVVAPGKEA</sequence>
<dbReference type="Pfam" id="PF00237">
    <property type="entry name" value="Ribosomal_L22"/>
    <property type="match status" value="1"/>
</dbReference>
<dbReference type="InterPro" id="IPR018260">
    <property type="entry name" value="Ribosomal_uL22_CS"/>
</dbReference>
<evidence type="ECO:0000256" key="6">
    <source>
        <dbReference type="ARBA" id="ARBA00022980"/>
    </source>
</evidence>
<name>A0ABU7RB23_9ACTN</name>
<evidence type="ECO:0000256" key="5">
    <source>
        <dbReference type="ARBA" id="ARBA00022884"/>
    </source>
</evidence>
<dbReference type="HAMAP" id="MF_01331_B">
    <property type="entry name" value="Ribosomal_uL22_B"/>
    <property type="match status" value="1"/>
</dbReference>
<evidence type="ECO:0000256" key="8">
    <source>
        <dbReference type="ARBA" id="ARBA00025084"/>
    </source>
</evidence>
<organism evidence="14 15">
    <name type="scientific">Olsenella absiana</name>
    <dbReference type="NCBI Taxonomy" id="3115222"/>
    <lineage>
        <taxon>Bacteria</taxon>
        <taxon>Bacillati</taxon>
        <taxon>Actinomycetota</taxon>
        <taxon>Coriobacteriia</taxon>
        <taxon>Coriobacteriales</taxon>
        <taxon>Atopobiaceae</taxon>
        <taxon>Olsenella</taxon>
    </lineage>
</organism>
<dbReference type="InterPro" id="IPR036394">
    <property type="entry name" value="Ribosomal_uL22_sf"/>
</dbReference>
<comment type="function">
    <text evidence="8">This protein binds specifically to 23S rRNA; its binding is stimulated by other ribosomal proteins, e.g. L4, L17, and L20. It is important during the early stages of 50S assembly. It makes multiple contacts with different domains of the 23S rRNA in the assembled 50S subunit and ribosome.</text>
</comment>
<keyword evidence="15" id="KW-1185">Reference proteome</keyword>
<dbReference type="CDD" id="cd00336">
    <property type="entry name" value="Ribosomal_L22"/>
    <property type="match status" value="1"/>
</dbReference>
<dbReference type="GO" id="GO:0005840">
    <property type="term" value="C:ribosome"/>
    <property type="evidence" value="ECO:0007669"/>
    <property type="project" value="UniProtKB-KW"/>
</dbReference>
<comment type="function">
    <text evidence="1 10">The globular domain of the protein is located near the polypeptide exit tunnel on the outside of the subunit, while an extended beta-hairpin is found that lines the wall of the exit tunnel in the center of the 70S ribosome.</text>
</comment>
<evidence type="ECO:0000256" key="1">
    <source>
        <dbReference type="ARBA" id="ARBA00003478"/>
    </source>
</evidence>
<comment type="function">
    <text evidence="10 13">This protein binds specifically to 23S rRNA; its binding is stimulated by other ribosomal proteins, e.g., L4, L17, and L20. It is important during the early stages of 50S assembly. It makes multiple contacts with different domains of the 23S rRNA in the assembled 50S subunit and ribosome.</text>
</comment>
<keyword evidence="7 10" id="KW-0687">Ribonucleoprotein</keyword>
<dbReference type="Gene3D" id="3.90.470.10">
    <property type="entry name" value="Ribosomal protein L22/L17"/>
    <property type="match status" value="1"/>
</dbReference>
<dbReference type="PANTHER" id="PTHR13501">
    <property type="entry name" value="CHLOROPLAST 50S RIBOSOMAL PROTEIN L22-RELATED"/>
    <property type="match status" value="1"/>
</dbReference>
<keyword evidence="5 10" id="KW-0694">RNA-binding</keyword>
<keyword evidence="4 10" id="KW-0699">rRNA-binding</keyword>
<comment type="caution">
    <text evidence="14">The sequence shown here is derived from an EMBL/GenBank/DDBJ whole genome shotgun (WGS) entry which is preliminary data.</text>
</comment>
<dbReference type="RefSeq" id="WP_330958568.1">
    <property type="nucleotide sequence ID" value="NZ_JAZGJQ010000008.1"/>
</dbReference>
<evidence type="ECO:0000256" key="4">
    <source>
        <dbReference type="ARBA" id="ARBA00022730"/>
    </source>
</evidence>
<gene>
    <name evidence="10 14" type="primary">rplV</name>
    <name evidence="14" type="ORF">VXJ25_07375</name>
</gene>
<evidence type="ECO:0000256" key="3">
    <source>
        <dbReference type="ARBA" id="ARBA00011838"/>
    </source>
</evidence>
<dbReference type="PANTHER" id="PTHR13501:SF8">
    <property type="entry name" value="LARGE RIBOSOMAL SUBUNIT PROTEIN UL22M"/>
    <property type="match status" value="1"/>
</dbReference>
<proteinExistence type="inferred from homology"/>
<dbReference type="InterPro" id="IPR005727">
    <property type="entry name" value="Ribosomal_uL22_bac/chlpt-type"/>
</dbReference>
<evidence type="ECO:0000256" key="7">
    <source>
        <dbReference type="ARBA" id="ARBA00023274"/>
    </source>
</evidence>
<accession>A0ABU7RB23</accession>
<dbReference type="NCBIfam" id="TIGR01044">
    <property type="entry name" value="rplV_bact"/>
    <property type="match status" value="1"/>
</dbReference>
<protein>
    <recommendedName>
        <fullName evidence="9 10">Large ribosomal subunit protein uL22</fullName>
    </recommendedName>
</protein>
<evidence type="ECO:0000256" key="2">
    <source>
        <dbReference type="ARBA" id="ARBA00009451"/>
    </source>
</evidence>